<sequence>MATLATKRPGYFLGGVGLNDMKSKVSVGVGILCGLYVILSKGGVWARLTNTFELFTMINLIIFLLYAIGAMLAWQLTKKKEDLFFKWLAAALLLMVALMGENMLFRLFVNHDPFAEGKNLLLYMQRANTMVVHLGNLLAMMLMVFAVFNYQG</sequence>
<dbReference type="KEGG" id="dru:Desru_3056"/>
<keyword evidence="1" id="KW-0812">Transmembrane</keyword>
<dbReference type="HOGENOM" id="CLU_1719431_0_0_9"/>
<dbReference type="EMBL" id="CP002780">
    <property type="protein sequence ID" value="AEG61267.1"/>
    <property type="molecule type" value="Genomic_DNA"/>
</dbReference>
<reference evidence="2 3" key="2">
    <citation type="journal article" date="2012" name="Stand. Genomic Sci.">
        <title>Complete genome sequence of the sulfate-reducing firmicute Desulfotomaculum ruminis type strain (DL(T)).</title>
        <authorList>
            <person name="Spring S."/>
            <person name="Visser M."/>
            <person name="Lu M."/>
            <person name="Copeland A."/>
            <person name="Lapidus A."/>
            <person name="Lucas S."/>
            <person name="Cheng J.F."/>
            <person name="Han C."/>
            <person name="Tapia R."/>
            <person name="Goodwin L.A."/>
            <person name="Pitluck S."/>
            <person name="Ivanova N."/>
            <person name="Land M."/>
            <person name="Hauser L."/>
            <person name="Larimer F."/>
            <person name="Rohde M."/>
            <person name="Goker M."/>
            <person name="Detter J.C."/>
            <person name="Kyrpides N.C."/>
            <person name="Woyke T."/>
            <person name="Schaap P.J."/>
            <person name="Plugge C.M."/>
            <person name="Muyzer G."/>
            <person name="Kuever J."/>
            <person name="Pereira I.A."/>
            <person name="Parshina S.N."/>
            <person name="Bernier-Latmani R."/>
            <person name="Stams A.J."/>
            <person name="Klenk H.P."/>
        </authorList>
    </citation>
    <scope>NUCLEOTIDE SEQUENCE [LARGE SCALE GENOMIC DNA]</scope>
    <source>
        <strain evidence="3">ATCC 23193 / DSM 2154 / NCIB 8452 / DL</strain>
    </source>
</reference>
<keyword evidence="1" id="KW-1133">Transmembrane helix</keyword>
<feature type="transmembrane region" description="Helical" evidence="1">
    <location>
        <begin position="27"/>
        <end position="48"/>
    </location>
</feature>
<proteinExistence type="predicted"/>
<name>F6DTU3_DESRL</name>
<keyword evidence="1" id="KW-0472">Membrane</keyword>
<gene>
    <name evidence="2" type="ordered locus">Desru_3056</name>
</gene>
<feature type="transmembrane region" description="Helical" evidence="1">
    <location>
        <begin position="87"/>
        <end position="109"/>
    </location>
</feature>
<dbReference type="Proteomes" id="UP000009234">
    <property type="component" value="Chromosome"/>
</dbReference>
<feature type="transmembrane region" description="Helical" evidence="1">
    <location>
        <begin position="54"/>
        <end position="75"/>
    </location>
</feature>
<dbReference type="AlphaFoldDB" id="F6DTU3"/>
<evidence type="ECO:0000313" key="3">
    <source>
        <dbReference type="Proteomes" id="UP000009234"/>
    </source>
</evidence>
<feature type="transmembrane region" description="Helical" evidence="1">
    <location>
        <begin position="129"/>
        <end position="150"/>
    </location>
</feature>
<evidence type="ECO:0008006" key="4">
    <source>
        <dbReference type="Google" id="ProtNLM"/>
    </source>
</evidence>
<evidence type="ECO:0000256" key="1">
    <source>
        <dbReference type="SAM" id="Phobius"/>
    </source>
</evidence>
<organism evidence="2 3">
    <name type="scientific">Desulforamulus ruminis (strain ATCC 23193 / DSM 2154 / NCIMB 8452 / DL)</name>
    <name type="common">Desulfotomaculum ruminis</name>
    <dbReference type="NCBI Taxonomy" id="696281"/>
    <lineage>
        <taxon>Bacteria</taxon>
        <taxon>Bacillati</taxon>
        <taxon>Bacillota</taxon>
        <taxon>Clostridia</taxon>
        <taxon>Eubacteriales</taxon>
        <taxon>Peptococcaceae</taxon>
        <taxon>Desulforamulus</taxon>
    </lineage>
</organism>
<reference evidence="3" key="1">
    <citation type="submission" date="2011-05" db="EMBL/GenBank/DDBJ databases">
        <title>Complete sequence of Desulfotomaculum ruminis DSM 2154.</title>
        <authorList>
            <person name="Lucas S."/>
            <person name="Copeland A."/>
            <person name="Lapidus A."/>
            <person name="Cheng J.-F."/>
            <person name="Goodwin L."/>
            <person name="Pitluck S."/>
            <person name="Lu M."/>
            <person name="Detter J.C."/>
            <person name="Han C."/>
            <person name="Tapia R."/>
            <person name="Land M."/>
            <person name="Hauser L."/>
            <person name="Kyrpides N."/>
            <person name="Ivanova N."/>
            <person name="Mikhailova N."/>
            <person name="Pagani I."/>
            <person name="Stams A.J.M."/>
            <person name="Plugge C.M."/>
            <person name="Muyzer G."/>
            <person name="Kuever J."/>
            <person name="Parshina S.N."/>
            <person name="Ivanova A.E."/>
            <person name="Nazina T.N."/>
            <person name="Brambilla E."/>
            <person name="Spring S."/>
            <person name="Klenk H.-P."/>
            <person name="Woyke T."/>
        </authorList>
    </citation>
    <scope>NUCLEOTIDE SEQUENCE [LARGE SCALE GENOMIC DNA]</scope>
    <source>
        <strain evidence="3">ATCC 23193 / DSM 2154 / NCIB 8452 / DL</strain>
    </source>
</reference>
<keyword evidence="3" id="KW-1185">Reference proteome</keyword>
<evidence type="ECO:0000313" key="2">
    <source>
        <dbReference type="EMBL" id="AEG61267.1"/>
    </source>
</evidence>
<accession>F6DTU3</accession>
<dbReference type="STRING" id="696281.Desru_3056"/>
<protein>
    <recommendedName>
        <fullName evidence="4">DUF4149 domain-containing protein</fullName>
    </recommendedName>
</protein>